<comment type="caution">
    <text evidence="6">The sequence shown here is derived from an EMBL/GenBank/DDBJ whole genome shotgun (WGS) entry which is preliminary data.</text>
</comment>
<feature type="region of interest" description="Disordered" evidence="4">
    <location>
        <begin position="222"/>
        <end position="241"/>
    </location>
</feature>
<keyword evidence="2 3" id="KW-0040">ANK repeat</keyword>
<dbReference type="SMART" id="SM00248">
    <property type="entry name" value="ANK"/>
    <property type="match status" value="3"/>
</dbReference>
<feature type="repeat" description="ANK" evidence="3">
    <location>
        <begin position="639"/>
        <end position="671"/>
    </location>
</feature>
<dbReference type="InterPro" id="IPR036770">
    <property type="entry name" value="Ankyrin_rpt-contain_sf"/>
</dbReference>
<dbReference type="SUPFAM" id="SSF48403">
    <property type="entry name" value="Ankyrin repeat"/>
    <property type="match status" value="1"/>
</dbReference>
<dbReference type="Gene3D" id="3.30.160.60">
    <property type="entry name" value="Classic Zinc Finger"/>
    <property type="match status" value="1"/>
</dbReference>
<dbReference type="PANTHER" id="PTHR24171">
    <property type="entry name" value="ANKYRIN REPEAT DOMAIN-CONTAINING PROTEIN 39-RELATED"/>
    <property type="match status" value="1"/>
</dbReference>
<keyword evidence="7" id="KW-1185">Reference proteome</keyword>
<dbReference type="PROSITE" id="PS50088">
    <property type="entry name" value="ANK_REPEAT"/>
    <property type="match status" value="3"/>
</dbReference>
<evidence type="ECO:0000256" key="2">
    <source>
        <dbReference type="ARBA" id="ARBA00023043"/>
    </source>
</evidence>
<dbReference type="EMBL" id="DF933856">
    <property type="protein sequence ID" value="GAM43723.1"/>
    <property type="molecule type" value="Genomic_DNA"/>
</dbReference>
<feature type="domain" description="C2H2-type" evidence="5">
    <location>
        <begin position="543"/>
        <end position="563"/>
    </location>
</feature>
<dbReference type="SMART" id="SM00355">
    <property type="entry name" value="ZnF_C2H2"/>
    <property type="match status" value="4"/>
</dbReference>
<dbReference type="Pfam" id="PF00023">
    <property type="entry name" value="Ank"/>
    <property type="match status" value="1"/>
</dbReference>
<dbReference type="InterPro" id="IPR013087">
    <property type="entry name" value="Znf_C2H2_type"/>
</dbReference>
<accession>A0A6V8HPW9</accession>
<evidence type="ECO:0000256" key="4">
    <source>
        <dbReference type="SAM" id="MobiDB-lite"/>
    </source>
</evidence>
<feature type="domain" description="C2H2-type" evidence="5">
    <location>
        <begin position="447"/>
        <end position="474"/>
    </location>
</feature>
<sequence length="736" mass="80416">MAGQVAIYDATLACHHVFRDLVAVPILEEWAENCLADLNLWANGAGALKVGKASLDARLSSNLDAKNFVVNLLRMLQAFAEKCVELGSEVHSDIPETSELSQAIQDVKYIIGQLSRITVSIRKAGTNARIQKADASYDPHHPQIEALSLHLQLLLLAKPSRNGALQAKKTSAQGMLLVSCIDNKPVVDSYSLTAIQQRLIEANLKRRNRFLYAQRHAMKLRERDQVPSTSIPTPQKLPSPPVLNTLKRTAEKHEVPNVNSTTTATEVQDPIPLPTQATTQPATTVISAISSRVTYPKPPPVRSDRNKDLEELPAMGSGGETTENNQLTEENIRDLLTNPNVENDMLDAFLNGVENQESPQEPSALAITNLASTVLESRSSSVTGSVEERPVSIISSLSPRSNPSPAASNTDVGDEGREKRQCPWPDCGRSFKDLKAHMLTHQDERPEKCPIVSCEYHIKGFARKNDRNRHTLTHYKGQMVCGFCPNAGSAAEKIFNRADVFKRHLISIHGVRQTEFNYRKRSPISSSMEQQKPLPGYSEDATGKCSTCSTTFSNAQDFYEHLDDCILRAVQQEEPSEAINQKRLAEVANDEDVKLTLEKHNLLYTGFTDDGGIFEGADYGAVKMLIEKGAAAYNKTSGDGSTLLSLAARRGDEAVVKVLIEKGAIVDSVDTPYGRTPLSWAAENGHEGVVKLLIEKGAAVDTNGQTPLSWAAENGHEAVAKVLIEKGAAVSWAVVN</sequence>
<dbReference type="Proteomes" id="UP000053095">
    <property type="component" value="Unassembled WGS sequence"/>
</dbReference>
<reference evidence="7" key="1">
    <citation type="journal article" date="2015" name="Genome Announc.">
        <title>Draft genome sequence of Talaromyces cellulolyticus strain Y-94, a source of lignocellulosic biomass-degrading enzymes.</title>
        <authorList>
            <person name="Fujii T."/>
            <person name="Koike H."/>
            <person name="Sawayama S."/>
            <person name="Yano S."/>
            <person name="Inoue H."/>
        </authorList>
    </citation>
    <scope>NUCLEOTIDE SEQUENCE [LARGE SCALE GENOMIC DNA]</scope>
    <source>
        <strain evidence="7">Y-94</strain>
    </source>
</reference>
<proteinExistence type="predicted"/>
<keyword evidence="1" id="KW-0677">Repeat</keyword>
<evidence type="ECO:0000259" key="5">
    <source>
        <dbReference type="SMART" id="SM00355"/>
    </source>
</evidence>
<evidence type="ECO:0000313" key="6">
    <source>
        <dbReference type="EMBL" id="GAM43723.1"/>
    </source>
</evidence>
<feature type="domain" description="C2H2-type" evidence="5">
    <location>
        <begin position="420"/>
        <end position="441"/>
    </location>
</feature>
<evidence type="ECO:0000313" key="7">
    <source>
        <dbReference type="Proteomes" id="UP000053095"/>
    </source>
</evidence>
<feature type="domain" description="C2H2-type" evidence="5">
    <location>
        <begin position="479"/>
        <end position="509"/>
    </location>
</feature>
<feature type="region of interest" description="Disordered" evidence="4">
    <location>
        <begin position="293"/>
        <end position="323"/>
    </location>
</feature>
<dbReference type="AlphaFoldDB" id="A0A6V8HPW9"/>
<gene>
    <name evidence="6" type="ORF">TCE0_060f18765</name>
</gene>
<feature type="repeat" description="ANK" evidence="3">
    <location>
        <begin position="703"/>
        <end position="731"/>
    </location>
</feature>
<dbReference type="PROSITE" id="PS50297">
    <property type="entry name" value="ANK_REP_REGION"/>
    <property type="match status" value="3"/>
</dbReference>
<dbReference type="InterPro" id="IPR002110">
    <property type="entry name" value="Ankyrin_rpt"/>
</dbReference>
<feature type="repeat" description="ANK" evidence="3">
    <location>
        <begin position="673"/>
        <end position="705"/>
    </location>
</feature>
<dbReference type="InterPro" id="IPR036236">
    <property type="entry name" value="Znf_C2H2_sf"/>
</dbReference>
<dbReference type="Pfam" id="PF12796">
    <property type="entry name" value="Ank_2"/>
    <property type="match status" value="1"/>
</dbReference>
<evidence type="ECO:0000256" key="1">
    <source>
        <dbReference type="ARBA" id="ARBA00022737"/>
    </source>
</evidence>
<dbReference type="SUPFAM" id="SSF57667">
    <property type="entry name" value="beta-beta-alpha zinc fingers"/>
    <property type="match status" value="1"/>
</dbReference>
<name>A0A6V8HPW9_TALPI</name>
<dbReference type="Gene3D" id="1.25.40.20">
    <property type="entry name" value="Ankyrin repeat-containing domain"/>
    <property type="match status" value="1"/>
</dbReference>
<feature type="compositionally biased region" description="Low complexity" evidence="4">
    <location>
        <begin position="391"/>
        <end position="409"/>
    </location>
</feature>
<feature type="region of interest" description="Disordered" evidence="4">
    <location>
        <begin position="378"/>
        <end position="424"/>
    </location>
</feature>
<organism evidence="6 7">
    <name type="scientific">Talaromyces pinophilus</name>
    <name type="common">Penicillium pinophilum</name>
    <dbReference type="NCBI Taxonomy" id="128442"/>
    <lineage>
        <taxon>Eukaryota</taxon>
        <taxon>Fungi</taxon>
        <taxon>Dikarya</taxon>
        <taxon>Ascomycota</taxon>
        <taxon>Pezizomycotina</taxon>
        <taxon>Eurotiomycetes</taxon>
        <taxon>Eurotiomycetidae</taxon>
        <taxon>Eurotiales</taxon>
        <taxon>Trichocomaceae</taxon>
        <taxon>Talaromyces</taxon>
        <taxon>Talaromyces sect. Talaromyces</taxon>
    </lineage>
</organism>
<evidence type="ECO:0000256" key="3">
    <source>
        <dbReference type="PROSITE-ProRule" id="PRU00023"/>
    </source>
</evidence>
<protein>
    <recommendedName>
        <fullName evidence="5">C2H2-type domain-containing protein</fullName>
    </recommendedName>
</protein>